<dbReference type="EMBL" id="JAVRHT010000034">
    <property type="protein sequence ID" value="MDT0632659.1"/>
    <property type="molecule type" value="Genomic_DNA"/>
</dbReference>
<dbReference type="InterPro" id="IPR000866">
    <property type="entry name" value="AhpC/TSA"/>
</dbReference>
<protein>
    <submittedName>
        <fullName evidence="4">Redoxin domain-containing protein</fullName>
    </submittedName>
</protein>
<evidence type="ECO:0000313" key="4">
    <source>
        <dbReference type="EMBL" id="MDT0632659.1"/>
    </source>
</evidence>
<evidence type="ECO:0000256" key="1">
    <source>
        <dbReference type="ARBA" id="ARBA00023002"/>
    </source>
</evidence>
<dbReference type="InterPro" id="IPR036249">
    <property type="entry name" value="Thioredoxin-like_sf"/>
</dbReference>
<dbReference type="InterPro" id="IPR013766">
    <property type="entry name" value="Thioredoxin_domain"/>
</dbReference>
<dbReference type="PANTHER" id="PTHR43110:SF1">
    <property type="entry name" value="THIOL PEROXIDASE"/>
    <property type="match status" value="1"/>
</dbReference>
<feature type="domain" description="Thioredoxin" evidence="3">
    <location>
        <begin position="3"/>
        <end position="160"/>
    </location>
</feature>
<proteinExistence type="predicted"/>
<dbReference type="RefSeq" id="WP_311664757.1">
    <property type="nucleotide sequence ID" value="NZ_JAVRHT010000034.1"/>
</dbReference>
<evidence type="ECO:0000259" key="3">
    <source>
        <dbReference type="PROSITE" id="PS51352"/>
    </source>
</evidence>
<accession>A0ABU3BTP1</accession>
<evidence type="ECO:0000313" key="5">
    <source>
        <dbReference type="Proteomes" id="UP001267426"/>
    </source>
</evidence>
<dbReference type="PIRSF" id="PIRSF000239">
    <property type="entry name" value="AHPC"/>
    <property type="match status" value="1"/>
</dbReference>
<dbReference type="Pfam" id="PF00578">
    <property type="entry name" value="AhpC-TSA"/>
    <property type="match status" value="1"/>
</dbReference>
<evidence type="ECO:0000256" key="2">
    <source>
        <dbReference type="ARBA" id="ARBA00023284"/>
    </source>
</evidence>
<name>A0ABU3BTP1_9BACT</name>
<dbReference type="PANTHER" id="PTHR43110">
    <property type="entry name" value="THIOL PEROXIDASE"/>
    <property type="match status" value="1"/>
</dbReference>
<keyword evidence="2" id="KW-0676">Redox-active center</keyword>
<organism evidence="4 5">
    <name type="scientific">Rubrivirga litoralis</name>
    <dbReference type="NCBI Taxonomy" id="3075598"/>
    <lineage>
        <taxon>Bacteria</taxon>
        <taxon>Pseudomonadati</taxon>
        <taxon>Rhodothermota</taxon>
        <taxon>Rhodothermia</taxon>
        <taxon>Rhodothermales</taxon>
        <taxon>Rubricoccaceae</taxon>
        <taxon>Rubrivirga</taxon>
    </lineage>
</organism>
<reference evidence="4 5" key="1">
    <citation type="submission" date="2023-09" db="EMBL/GenBank/DDBJ databases">
        <authorList>
            <person name="Rey-Velasco X."/>
        </authorList>
    </citation>
    <scope>NUCLEOTIDE SEQUENCE [LARGE SCALE GENOMIC DNA]</scope>
    <source>
        <strain evidence="4 5">F394</strain>
    </source>
</reference>
<keyword evidence="1" id="KW-0560">Oxidoreductase</keyword>
<dbReference type="Proteomes" id="UP001267426">
    <property type="component" value="Unassembled WGS sequence"/>
</dbReference>
<keyword evidence="5" id="KW-1185">Reference proteome</keyword>
<gene>
    <name evidence="4" type="ORF">RM540_12935</name>
</gene>
<dbReference type="Gene3D" id="3.40.30.10">
    <property type="entry name" value="Glutaredoxin"/>
    <property type="match status" value="1"/>
</dbReference>
<dbReference type="InterPro" id="IPR050455">
    <property type="entry name" value="Tpx_Peroxidase_subfamily"/>
</dbReference>
<dbReference type="SUPFAM" id="SSF52833">
    <property type="entry name" value="Thioredoxin-like"/>
    <property type="match status" value="1"/>
</dbReference>
<dbReference type="PROSITE" id="PS51352">
    <property type="entry name" value="THIOREDOXIN_2"/>
    <property type="match status" value="1"/>
</dbReference>
<sequence length="160" mass="17020">MALKTGDRAPDIQLYDDATEPFSLQDALADGPVVVLFFPGAFTSVCTTELNTVGNDYDRYRDLGATVVGISTDSPFALAEFKNVNGLPFPLLSDHEGTVSAAYGAKYDNDFTPMGLDRISKRAAFVVGEDGTIRYAEVLDNAGNQPDFDAVLGALQADAA</sequence>
<comment type="caution">
    <text evidence="4">The sequence shown here is derived from an EMBL/GenBank/DDBJ whole genome shotgun (WGS) entry which is preliminary data.</text>
</comment>
<dbReference type="InterPro" id="IPR024706">
    <property type="entry name" value="Peroxiredoxin_AhpC-typ"/>
</dbReference>